<dbReference type="Proteomes" id="UP001519343">
    <property type="component" value="Unassembled WGS sequence"/>
</dbReference>
<gene>
    <name evidence="1" type="ORF">J2Z37_005138</name>
</gene>
<dbReference type="InterPro" id="IPR010064">
    <property type="entry name" value="HK97-gp10_tail"/>
</dbReference>
<proteinExistence type="predicted"/>
<organism evidence="1 2">
    <name type="scientific">Ammoniphilus resinae</name>
    <dbReference type="NCBI Taxonomy" id="861532"/>
    <lineage>
        <taxon>Bacteria</taxon>
        <taxon>Bacillati</taxon>
        <taxon>Bacillota</taxon>
        <taxon>Bacilli</taxon>
        <taxon>Bacillales</taxon>
        <taxon>Paenibacillaceae</taxon>
        <taxon>Aneurinibacillus group</taxon>
        <taxon>Ammoniphilus</taxon>
    </lineage>
</organism>
<dbReference type="RefSeq" id="WP_209813060.1">
    <property type="nucleotide sequence ID" value="NZ_JAGGKT010000041.1"/>
</dbReference>
<keyword evidence="2" id="KW-1185">Reference proteome</keyword>
<accession>A0ABS4GXV0</accession>
<comment type="caution">
    <text evidence="1">The sequence shown here is derived from an EMBL/GenBank/DDBJ whole genome shotgun (WGS) entry which is preliminary data.</text>
</comment>
<dbReference type="NCBIfam" id="TIGR01725">
    <property type="entry name" value="phge_HK97_gp10"/>
    <property type="match status" value="1"/>
</dbReference>
<sequence>MSKFDEAIQLMMKKRDQVIKKVALFVEGQSKANAPVKTGELRRRITHATETDEKESRARIGTNLEYAAAVEYGTSKMKAQPYLRPAIEHNLDQIKGIIHKELKL</sequence>
<dbReference type="Pfam" id="PF04883">
    <property type="entry name" value="HK97-gp10_like"/>
    <property type="match status" value="1"/>
</dbReference>
<evidence type="ECO:0000313" key="1">
    <source>
        <dbReference type="EMBL" id="MBP1935101.1"/>
    </source>
</evidence>
<reference evidence="1 2" key="1">
    <citation type="submission" date="2021-03" db="EMBL/GenBank/DDBJ databases">
        <title>Genomic Encyclopedia of Type Strains, Phase IV (KMG-IV): sequencing the most valuable type-strain genomes for metagenomic binning, comparative biology and taxonomic classification.</title>
        <authorList>
            <person name="Goeker M."/>
        </authorList>
    </citation>
    <scope>NUCLEOTIDE SEQUENCE [LARGE SCALE GENOMIC DNA]</scope>
    <source>
        <strain evidence="1 2">DSM 24738</strain>
    </source>
</reference>
<name>A0ABS4GXV0_9BACL</name>
<evidence type="ECO:0000313" key="2">
    <source>
        <dbReference type="Proteomes" id="UP001519343"/>
    </source>
</evidence>
<protein>
    <submittedName>
        <fullName evidence="1">HK97 gp10 family phage protein</fullName>
    </submittedName>
</protein>
<dbReference type="EMBL" id="JAGGKT010000041">
    <property type="protein sequence ID" value="MBP1935101.1"/>
    <property type="molecule type" value="Genomic_DNA"/>
</dbReference>